<evidence type="ECO:0000259" key="9">
    <source>
        <dbReference type="PROSITE" id="PS51449"/>
    </source>
</evidence>
<gene>
    <name evidence="11" type="ORF">BU251_05135</name>
</gene>
<name>A0A410P4R0_VELA1</name>
<dbReference type="SFLD" id="SFLDG01082">
    <property type="entry name" value="B12-binding_domain_containing"/>
    <property type="match status" value="1"/>
</dbReference>
<dbReference type="GO" id="GO:0035599">
    <property type="term" value="F:aspartic acid methylthiotransferase activity"/>
    <property type="evidence" value="ECO:0007669"/>
    <property type="project" value="TreeGrafter"/>
</dbReference>
<evidence type="ECO:0000256" key="1">
    <source>
        <dbReference type="ARBA" id="ARBA00001966"/>
    </source>
</evidence>
<proteinExistence type="predicted"/>
<dbReference type="InterPro" id="IPR006467">
    <property type="entry name" value="MiaB-like_bact"/>
</dbReference>
<dbReference type="InterPro" id="IPR038135">
    <property type="entry name" value="Methylthiotransferase_N_sf"/>
</dbReference>
<dbReference type="InterPro" id="IPR005839">
    <property type="entry name" value="Methylthiotransferase"/>
</dbReference>
<dbReference type="InterPro" id="IPR007197">
    <property type="entry name" value="rSAM"/>
</dbReference>
<dbReference type="AlphaFoldDB" id="A0A410P4R0"/>
<dbReference type="SUPFAM" id="SSF102114">
    <property type="entry name" value="Radical SAM enzymes"/>
    <property type="match status" value="1"/>
</dbReference>
<dbReference type="PROSITE" id="PS01278">
    <property type="entry name" value="MTTASE_RADICAL"/>
    <property type="match status" value="1"/>
</dbReference>
<organism evidence="11 12">
    <name type="scientific">Velamenicoccus archaeovorus</name>
    <dbReference type="NCBI Taxonomy" id="1930593"/>
    <lineage>
        <taxon>Bacteria</taxon>
        <taxon>Pseudomonadati</taxon>
        <taxon>Candidatus Omnitrophota</taxon>
        <taxon>Candidatus Velamenicoccus</taxon>
    </lineage>
</organism>
<dbReference type="Proteomes" id="UP000287243">
    <property type="component" value="Chromosome"/>
</dbReference>
<evidence type="ECO:0000256" key="3">
    <source>
        <dbReference type="ARBA" id="ARBA00022490"/>
    </source>
</evidence>
<accession>A0A410P4R0</accession>
<dbReference type="GO" id="GO:0005829">
    <property type="term" value="C:cytosol"/>
    <property type="evidence" value="ECO:0007669"/>
    <property type="project" value="TreeGrafter"/>
</dbReference>
<dbReference type="Gene3D" id="3.40.50.12160">
    <property type="entry name" value="Methylthiotransferase, N-terminal domain"/>
    <property type="match status" value="1"/>
</dbReference>
<dbReference type="KEGG" id="vai:BU251_05135"/>
<dbReference type="PANTHER" id="PTHR43837">
    <property type="entry name" value="RIBOSOMAL PROTEIN S12 METHYLTHIOTRANSFERASE RIMO"/>
    <property type="match status" value="1"/>
</dbReference>
<dbReference type="InterPro" id="IPR023404">
    <property type="entry name" value="rSAM_horseshoe"/>
</dbReference>
<dbReference type="NCBIfam" id="TIGR00089">
    <property type="entry name" value="MiaB/RimO family radical SAM methylthiotransferase"/>
    <property type="match status" value="1"/>
</dbReference>
<keyword evidence="2" id="KW-0004">4Fe-4S</keyword>
<keyword evidence="4 11" id="KW-0808">Transferase</keyword>
<dbReference type="InterPro" id="IPR006638">
    <property type="entry name" value="Elp3/MiaA/NifB-like_rSAM"/>
</dbReference>
<dbReference type="Pfam" id="PF00919">
    <property type="entry name" value="UPF0004"/>
    <property type="match status" value="1"/>
</dbReference>
<sequence length="456" mass="51517">MKTFCIKTLGCKVNQCDADSARRDLLAKGFMEVGDALKADLRIVNTCCVTEKAAGKSRHEIRSALRDKGLYAGEVVVTGCYAGYDRQRLDRMEGIDRIFSREEDKQFQNWLNTLRPGAKPLRSIRHMFAGRTRAFLKIQDGCDNRCSYCVVPLMRGPSRSVPLRVVLAQARSLIDRGHKELVLTGVNIGSYGKKTRGTDSLIRLVEALDRIDALERIRLSSIEAHDVTPQLLDMMASSRKFCPHLHIPFQSGDDAVLSSMNRRSRVADYLRVVGMARQRLGDPGVTCDMIIGFPTESEACFRNTLSFLRRVRPLRVHIFPFSPRKGTAAATLYRPLAPDTVKERTEALRRFADELSQEVRRDHTGCVVDVLFEYKEGREWTGHSREYIQVFADHLGVLRNKIRQVRILGLNGDGVYGSVLSAARRLNPYARIPRACPWPQARASLWGSSKKRPDHC</sequence>
<dbReference type="Gene3D" id="3.80.30.20">
    <property type="entry name" value="tm_1862 like domain"/>
    <property type="match status" value="1"/>
</dbReference>
<dbReference type="GO" id="GO:0051539">
    <property type="term" value="F:4 iron, 4 sulfur cluster binding"/>
    <property type="evidence" value="ECO:0007669"/>
    <property type="project" value="UniProtKB-KW"/>
</dbReference>
<dbReference type="SMART" id="SM00729">
    <property type="entry name" value="Elp3"/>
    <property type="match status" value="1"/>
</dbReference>
<evidence type="ECO:0000313" key="11">
    <source>
        <dbReference type="EMBL" id="QAT17156.1"/>
    </source>
</evidence>
<protein>
    <submittedName>
        <fullName evidence="11">tRNA (N(6)-L-threonylcarbamoyladenosine(37)-C(2))-methylthiotransferase MtaB</fullName>
    </submittedName>
</protein>
<dbReference type="InterPro" id="IPR058240">
    <property type="entry name" value="rSAM_sf"/>
</dbReference>
<dbReference type="NCBIfam" id="TIGR01579">
    <property type="entry name" value="MiaB-like-C"/>
    <property type="match status" value="1"/>
</dbReference>
<dbReference type="PROSITE" id="PS51918">
    <property type="entry name" value="RADICAL_SAM"/>
    <property type="match status" value="1"/>
</dbReference>
<evidence type="ECO:0000259" key="10">
    <source>
        <dbReference type="PROSITE" id="PS51918"/>
    </source>
</evidence>
<dbReference type="SFLD" id="SFLDS00029">
    <property type="entry name" value="Radical_SAM"/>
    <property type="match status" value="1"/>
</dbReference>
<keyword evidence="12" id="KW-1185">Reference proteome</keyword>
<evidence type="ECO:0000256" key="6">
    <source>
        <dbReference type="ARBA" id="ARBA00022723"/>
    </source>
</evidence>
<dbReference type="RefSeq" id="WP_164908875.1">
    <property type="nucleotide sequence ID" value="NZ_CP019384.1"/>
</dbReference>
<dbReference type="SFLD" id="SFLDG01061">
    <property type="entry name" value="methylthiotransferase"/>
    <property type="match status" value="1"/>
</dbReference>
<keyword evidence="3" id="KW-0963">Cytoplasm</keyword>
<evidence type="ECO:0000256" key="2">
    <source>
        <dbReference type="ARBA" id="ARBA00022485"/>
    </source>
</evidence>
<dbReference type="InterPro" id="IPR020612">
    <property type="entry name" value="Methylthiotransferase_CS"/>
</dbReference>
<keyword evidence="7" id="KW-0408">Iron</keyword>
<evidence type="ECO:0000256" key="8">
    <source>
        <dbReference type="ARBA" id="ARBA00023014"/>
    </source>
</evidence>
<keyword evidence="5" id="KW-0949">S-adenosyl-L-methionine</keyword>
<dbReference type="EMBL" id="CP019384">
    <property type="protein sequence ID" value="QAT17156.1"/>
    <property type="molecule type" value="Genomic_DNA"/>
</dbReference>
<evidence type="ECO:0000313" key="12">
    <source>
        <dbReference type="Proteomes" id="UP000287243"/>
    </source>
</evidence>
<evidence type="ECO:0000256" key="5">
    <source>
        <dbReference type="ARBA" id="ARBA00022691"/>
    </source>
</evidence>
<comment type="cofactor">
    <cofactor evidence="1">
        <name>[4Fe-4S] cluster</name>
        <dbReference type="ChEBI" id="CHEBI:49883"/>
    </cofactor>
</comment>
<keyword evidence="6" id="KW-0479">Metal-binding</keyword>
<dbReference type="CDD" id="cd01335">
    <property type="entry name" value="Radical_SAM"/>
    <property type="match status" value="1"/>
</dbReference>
<dbReference type="GO" id="GO:0046872">
    <property type="term" value="F:metal ion binding"/>
    <property type="evidence" value="ECO:0007669"/>
    <property type="project" value="UniProtKB-KW"/>
</dbReference>
<reference evidence="11 12" key="1">
    <citation type="submission" date="2017-01" db="EMBL/GenBank/DDBJ databases">
        <title>First insights into the biology of 'candidatus Vampirococcus archaeovorus'.</title>
        <authorList>
            <person name="Kizina J."/>
            <person name="Jordan S."/>
            <person name="Stueber K."/>
            <person name="Reinhardt R."/>
            <person name="Harder J."/>
        </authorList>
    </citation>
    <scope>NUCLEOTIDE SEQUENCE [LARGE SCALE GENOMIC DNA]</scope>
    <source>
        <strain evidence="11 12">LiM</strain>
    </source>
</reference>
<feature type="domain" description="Radical SAM core" evidence="10">
    <location>
        <begin position="128"/>
        <end position="358"/>
    </location>
</feature>
<evidence type="ECO:0000256" key="7">
    <source>
        <dbReference type="ARBA" id="ARBA00023004"/>
    </source>
</evidence>
<evidence type="ECO:0000256" key="4">
    <source>
        <dbReference type="ARBA" id="ARBA00022679"/>
    </source>
</evidence>
<dbReference type="PANTHER" id="PTHR43837:SF1">
    <property type="entry name" value="RIBOSOMAL PROTEIN US12 METHYLTHIOTRANSFERASE RIMO"/>
    <property type="match status" value="1"/>
</dbReference>
<keyword evidence="8" id="KW-0411">Iron-sulfur</keyword>
<dbReference type="Pfam" id="PF04055">
    <property type="entry name" value="Radical_SAM"/>
    <property type="match status" value="1"/>
</dbReference>
<dbReference type="PROSITE" id="PS51449">
    <property type="entry name" value="MTTASE_N"/>
    <property type="match status" value="1"/>
</dbReference>
<feature type="domain" description="MTTase N-terminal" evidence="9">
    <location>
        <begin position="2"/>
        <end position="115"/>
    </location>
</feature>
<dbReference type="GO" id="GO:0006400">
    <property type="term" value="P:tRNA modification"/>
    <property type="evidence" value="ECO:0007669"/>
    <property type="project" value="InterPro"/>
</dbReference>
<dbReference type="InterPro" id="IPR013848">
    <property type="entry name" value="Methylthiotransferase_N"/>
</dbReference>
<dbReference type="InterPro" id="IPR005840">
    <property type="entry name" value="Ribosomal_uS12_MeSTrfase_RimO"/>
</dbReference>